<organism evidence="11 12">
    <name type="scientific">Desulfuromonas soudanensis</name>
    <dbReference type="NCBI Taxonomy" id="1603606"/>
    <lineage>
        <taxon>Bacteria</taxon>
        <taxon>Pseudomonadati</taxon>
        <taxon>Thermodesulfobacteriota</taxon>
        <taxon>Desulfuromonadia</taxon>
        <taxon>Desulfuromonadales</taxon>
        <taxon>Desulfuromonadaceae</taxon>
        <taxon>Desulfuromonas</taxon>
    </lineage>
</organism>
<dbReference type="FunFam" id="3.30.160.40:FF:000002">
    <property type="entry name" value="Porphobilinogen deaminase"/>
    <property type="match status" value="1"/>
</dbReference>
<evidence type="ECO:0000256" key="4">
    <source>
        <dbReference type="ARBA" id="ARBA00011245"/>
    </source>
</evidence>
<comment type="cofactor">
    <cofactor evidence="8">
        <name>dipyrromethane</name>
        <dbReference type="ChEBI" id="CHEBI:60342"/>
    </cofactor>
    <text evidence="8">Binds 1 dipyrromethane group covalently.</text>
</comment>
<dbReference type="InterPro" id="IPR022417">
    <property type="entry name" value="Porphobilin_deaminase_N"/>
</dbReference>
<comment type="similarity">
    <text evidence="3 8">Belongs to the HMBS family.</text>
</comment>
<comment type="pathway">
    <text evidence="2">Porphyrin-containing compound metabolism; protoporphyrin-IX biosynthesis; coproporphyrinogen-III from 5-aminolevulinate: step 2/4.</text>
</comment>
<proteinExistence type="inferred from homology"/>
<dbReference type="PANTHER" id="PTHR11557:SF0">
    <property type="entry name" value="PORPHOBILINOGEN DEAMINASE"/>
    <property type="match status" value="1"/>
</dbReference>
<dbReference type="AlphaFoldDB" id="A0A0M5IP88"/>
<evidence type="ECO:0000313" key="12">
    <source>
        <dbReference type="Proteomes" id="UP000057158"/>
    </source>
</evidence>
<dbReference type="Pfam" id="PF03900">
    <property type="entry name" value="Porphobil_deamC"/>
    <property type="match status" value="1"/>
</dbReference>
<comment type="miscellaneous">
    <text evidence="8">The porphobilinogen subunits are added to the dipyrromethane group.</text>
</comment>
<dbReference type="InterPro" id="IPR022418">
    <property type="entry name" value="Porphobilinogen_deaminase_C"/>
</dbReference>
<dbReference type="PATRIC" id="fig|1603606.3.peg.3407"/>
<dbReference type="PRINTS" id="PR00151">
    <property type="entry name" value="PORPHBDMNASE"/>
</dbReference>
<comment type="function">
    <text evidence="1 8">Tetrapolymerization of the monopyrrole PBG into the hydroxymethylbilane pre-uroporphyrinogen in several discrete steps.</text>
</comment>
<dbReference type="GO" id="GO:0006782">
    <property type="term" value="P:protoporphyrinogen IX biosynthetic process"/>
    <property type="evidence" value="ECO:0007669"/>
    <property type="project" value="UniProtKB-UniRule"/>
</dbReference>
<dbReference type="PANTHER" id="PTHR11557">
    <property type="entry name" value="PORPHOBILINOGEN DEAMINASE"/>
    <property type="match status" value="1"/>
</dbReference>
<dbReference type="Proteomes" id="UP000057158">
    <property type="component" value="Chromosome"/>
</dbReference>
<gene>
    <name evidence="8 11" type="primary">hemC</name>
    <name evidence="11" type="ORF">DSOUD_3161</name>
</gene>
<feature type="modified residue" description="S-(dipyrrolylmethanemethyl)cysteine" evidence="8">
    <location>
        <position position="243"/>
    </location>
</feature>
<dbReference type="GO" id="GO:0004418">
    <property type="term" value="F:hydroxymethylbilane synthase activity"/>
    <property type="evidence" value="ECO:0007669"/>
    <property type="project" value="UniProtKB-UniRule"/>
</dbReference>
<comment type="subunit">
    <text evidence="4 8">Monomer.</text>
</comment>
<evidence type="ECO:0000256" key="8">
    <source>
        <dbReference type="HAMAP-Rule" id="MF_00260"/>
    </source>
</evidence>
<evidence type="ECO:0000256" key="3">
    <source>
        <dbReference type="ARBA" id="ARBA00005638"/>
    </source>
</evidence>
<keyword evidence="12" id="KW-1185">Reference proteome</keyword>
<dbReference type="PROSITE" id="PS00533">
    <property type="entry name" value="PORPHOBILINOGEN_DEAM"/>
    <property type="match status" value="1"/>
</dbReference>
<dbReference type="Gene3D" id="3.30.160.40">
    <property type="entry name" value="Porphobilinogen deaminase, C-terminal domain"/>
    <property type="match status" value="1"/>
</dbReference>
<evidence type="ECO:0000256" key="7">
    <source>
        <dbReference type="ARBA" id="ARBA00048169"/>
    </source>
</evidence>
<dbReference type="NCBIfam" id="TIGR00212">
    <property type="entry name" value="hemC"/>
    <property type="match status" value="1"/>
</dbReference>
<accession>A0A0M5IP88</accession>
<protein>
    <recommendedName>
        <fullName evidence="8">Porphobilinogen deaminase</fullName>
        <shortName evidence="8">PBG</shortName>
        <ecNumber evidence="8">2.5.1.61</ecNumber>
    </recommendedName>
    <alternativeName>
        <fullName evidence="8">Hydroxymethylbilane synthase</fullName>
        <shortName evidence="8">HMBS</shortName>
    </alternativeName>
    <alternativeName>
        <fullName evidence="8">Pre-uroporphyrinogen synthase</fullName>
    </alternativeName>
</protein>
<keyword evidence="6 8" id="KW-0627">Porphyrin biosynthesis</keyword>
<dbReference type="UniPathway" id="UPA00251">
    <property type="reaction ID" value="UER00319"/>
</dbReference>
<dbReference type="HAMAP" id="MF_00260">
    <property type="entry name" value="Porphobil_deam"/>
    <property type="match status" value="1"/>
</dbReference>
<dbReference type="InterPro" id="IPR036803">
    <property type="entry name" value="Porphobilinogen_deaminase_C_sf"/>
</dbReference>
<feature type="domain" description="Porphobilinogen deaminase C-terminal" evidence="10">
    <location>
        <begin position="228"/>
        <end position="296"/>
    </location>
</feature>
<dbReference type="FunFam" id="3.40.190.10:FF:000004">
    <property type="entry name" value="Porphobilinogen deaminase"/>
    <property type="match status" value="1"/>
</dbReference>
<dbReference type="OrthoDB" id="9810298at2"/>
<dbReference type="KEGG" id="des:DSOUD_3161"/>
<dbReference type="InterPro" id="IPR000860">
    <property type="entry name" value="HemC"/>
</dbReference>
<dbReference type="FunFam" id="3.40.190.10:FF:000005">
    <property type="entry name" value="Porphobilinogen deaminase"/>
    <property type="match status" value="1"/>
</dbReference>
<keyword evidence="5 8" id="KW-0808">Transferase</keyword>
<dbReference type="PIRSF" id="PIRSF001438">
    <property type="entry name" value="4pyrrol_synth_OHMeBilane_synth"/>
    <property type="match status" value="1"/>
</dbReference>
<evidence type="ECO:0000259" key="10">
    <source>
        <dbReference type="Pfam" id="PF03900"/>
    </source>
</evidence>
<evidence type="ECO:0000256" key="1">
    <source>
        <dbReference type="ARBA" id="ARBA00002869"/>
    </source>
</evidence>
<evidence type="ECO:0000313" key="11">
    <source>
        <dbReference type="EMBL" id="ALC17886.1"/>
    </source>
</evidence>
<evidence type="ECO:0000256" key="2">
    <source>
        <dbReference type="ARBA" id="ARBA00004735"/>
    </source>
</evidence>
<dbReference type="Gene3D" id="3.40.190.10">
    <property type="entry name" value="Periplasmic binding protein-like II"/>
    <property type="match status" value="2"/>
</dbReference>
<dbReference type="InterPro" id="IPR022419">
    <property type="entry name" value="Porphobilin_deaminase_cofac_BS"/>
</dbReference>
<dbReference type="SUPFAM" id="SSF53850">
    <property type="entry name" value="Periplasmic binding protein-like II"/>
    <property type="match status" value="1"/>
</dbReference>
<dbReference type="Pfam" id="PF01379">
    <property type="entry name" value="Porphobil_deam"/>
    <property type="match status" value="1"/>
</dbReference>
<dbReference type="EC" id="2.5.1.61" evidence="8"/>
<evidence type="ECO:0000259" key="9">
    <source>
        <dbReference type="Pfam" id="PF01379"/>
    </source>
</evidence>
<dbReference type="RefSeq" id="WP_053551861.1">
    <property type="nucleotide sequence ID" value="NZ_CP010802.1"/>
</dbReference>
<dbReference type="GO" id="GO:0005737">
    <property type="term" value="C:cytoplasm"/>
    <property type="evidence" value="ECO:0007669"/>
    <property type="project" value="UniProtKB-UniRule"/>
</dbReference>
<evidence type="ECO:0000256" key="6">
    <source>
        <dbReference type="ARBA" id="ARBA00023244"/>
    </source>
</evidence>
<comment type="catalytic activity">
    <reaction evidence="7 8">
        <text>4 porphobilinogen + H2O = hydroxymethylbilane + 4 NH4(+)</text>
        <dbReference type="Rhea" id="RHEA:13185"/>
        <dbReference type="ChEBI" id="CHEBI:15377"/>
        <dbReference type="ChEBI" id="CHEBI:28938"/>
        <dbReference type="ChEBI" id="CHEBI:57845"/>
        <dbReference type="ChEBI" id="CHEBI:58126"/>
        <dbReference type="EC" id="2.5.1.61"/>
    </reaction>
</comment>
<evidence type="ECO:0000256" key="5">
    <source>
        <dbReference type="ARBA" id="ARBA00022679"/>
    </source>
</evidence>
<reference evidence="11 12" key="1">
    <citation type="submission" date="2015-07" db="EMBL/GenBank/DDBJ databases">
        <title>Isolation and Genomic Characterization of a Novel Halophilic Metal-Reducing Deltaproteobacterium from the Deep Subsurface.</title>
        <authorList>
            <person name="Badalamenti J.P."/>
            <person name="Summers Z.M."/>
            <person name="Gralnick J.A."/>
            <person name="Bond D.R."/>
        </authorList>
    </citation>
    <scope>NUCLEOTIDE SEQUENCE [LARGE SCALE GENOMIC DNA]</scope>
    <source>
        <strain evidence="11 12">WTL</strain>
    </source>
</reference>
<dbReference type="EMBL" id="CP010802">
    <property type="protein sequence ID" value="ALC17886.1"/>
    <property type="molecule type" value="Genomic_DNA"/>
</dbReference>
<dbReference type="CDD" id="cd13646">
    <property type="entry name" value="PBP2_EcHMBS_like"/>
    <property type="match status" value="1"/>
</dbReference>
<sequence length="320" mass="35266">MAKKTLRIGTRASQLALWQANWVQSELEKRYPDLEVTQTRIKTQGDKILDVPLAMVGGKGLFVKEIEEAMLRGEIDVAVHSMKDVPTIFPKGLSLRCITEREDPRDIIILKPGFKSFLDLPQGARIGTSSLRRKAQLLHLRPDFQMIDIRGNVETRIRKLTEDDLDGVVLAAAGMNRLGFAGQISEYLSIDVSLPAIGQGALGLESRTDDTEINTLIDFFNHPATAWAVKGERAVLRRLEGGCQVPIGAYGLVEGDQLTLTGLVSSIDGQQYLKKTLTCAAVDAEKTGISLADDLLIKGAGKILNEVYQHETFNQNREEV</sequence>
<dbReference type="SUPFAM" id="SSF54782">
    <property type="entry name" value="Porphobilinogen deaminase (hydroxymethylbilane synthase), C-terminal domain"/>
    <property type="match status" value="1"/>
</dbReference>
<dbReference type="STRING" id="1603606.DSOUD_3161"/>
<name>A0A0M5IP88_9BACT</name>
<feature type="domain" description="Porphobilinogen deaminase N-terminal" evidence="9">
    <location>
        <begin position="6"/>
        <end position="214"/>
    </location>
</feature>